<dbReference type="Proteomes" id="UP000634136">
    <property type="component" value="Unassembled WGS sequence"/>
</dbReference>
<name>A0A834WKY8_9FABA</name>
<dbReference type="SUPFAM" id="SSF52058">
    <property type="entry name" value="L domain-like"/>
    <property type="match status" value="1"/>
</dbReference>
<dbReference type="InterPro" id="IPR055414">
    <property type="entry name" value="LRR_R13L4/SHOC2-like"/>
</dbReference>
<dbReference type="Pfam" id="PF13855">
    <property type="entry name" value="LRR_8"/>
    <property type="match status" value="1"/>
</dbReference>
<protein>
    <submittedName>
        <fullName evidence="11">Receptor-like protein EIX2</fullName>
    </submittedName>
</protein>
<dbReference type="GO" id="GO:0016020">
    <property type="term" value="C:membrane"/>
    <property type="evidence" value="ECO:0007669"/>
    <property type="project" value="UniProtKB-SubCell"/>
</dbReference>
<dbReference type="InterPro" id="IPR001611">
    <property type="entry name" value="Leu-rich_rpt"/>
</dbReference>
<evidence type="ECO:0000256" key="6">
    <source>
        <dbReference type="ARBA" id="ARBA00022989"/>
    </source>
</evidence>
<evidence type="ECO:0000256" key="2">
    <source>
        <dbReference type="ARBA" id="ARBA00022614"/>
    </source>
</evidence>
<dbReference type="Gene3D" id="3.80.10.10">
    <property type="entry name" value="Ribonuclease Inhibitor"/>
    <property type="match status" value="3"/>
</dbReference>
<feature type="domain" description="Leucine-rich repeat-containing N-terminal plant-type" evidence="9">
    <location>
        <begin position="18"/>
        <end position="59"/>
    </location>
</feature>
<comment type="caution">
    <text evidence="11">The sequence shown here is derived from an EMBL/GenBank/DDBJ whole genome shotgun (WGS) entry which is preliminary data.</text>
</comment>
<dbReference type="Pfam" id="PF08263">
    <property type="entry name" value="LRRNT_2"/>
    <property type="match status" value="1"/>
</dbReference>
<evidence type="ECO:0000256" key="7">
    <source>
        <dbReference type="ARBA" id="ARBA00023136"/>
    </source>
</evidence>
<keyword evidence="4" id="KW-0732">Signal</keyword>
<dbReference type="OrthoDB" id="1435496at2759"/>
<dbReference type="PANTHER" id="PTHR48060">
    <property type="entry name" value="DNA DAMAGE-REPAIR/TOLERATION PROTEIN DRT100"/>
    <property type="match status" value="1"/>
</dbReference>
<evidence type="ECO:0000256" key="4">
    <source>
        <dbReference type="ARBA" id="ARBA00022729"/>
    </source>
</evidence>
<evidence type="ECO:0000259" key="10">
    <source>
        <dbReference type="Pfam" id="PF23598"/>
    </source>
</evidence>
<keyword evidence="5" id="KW-0677">Repeat</keyword>
<keyword evidence="2" id="KW-0433">Leucine-rich repeat</keyword>
<feature type="domain" description="Disease resistance R13L4/SHOC-2-like LRR" evidence="10">
    <location>
        <begin position="369"/>
        <end position="504"/>
    </location>
</feature>
<dbReference type="SMART" id="SM00369">
    <property type="entry name" value="LRR_TYP"/>
    <property type="match status" value="9"/>
</dbReference>
<reference evidence="11" key="1">
    <citation type="submission" date="2020-09" db="EMBL/GenBank/DDBJ databases">
        <title>Genome-Enabled Discovery of Anthraquinone Biosynthesis in Senna tora.</title>
        <authorList>
            <person name="Kang S.-H."/>
            <person name="Pandey R.P."/>
            <person name="Lee C.-M."/>
            <person name="Sim J.-S."/>
            <person name="Jeong J.-T."/>
            <person name="Choi B.-S."/>
            <person name="Jung M."/>
            <person name="Ginzburg D."/>
            <person name="Zhao K."/>
            <person name="Won S.Y."/>
            <person name="Oh T.-J."/>
            <person name="Yu Y."/>
            <person name="Kim N.-H."/>
            <person name="Lee O.R."/>
            <person name="Lee T.-H."/>
            <person name="Bashyal P."/>
            <person name="Kim T.-S."/>
            <person name="Lee W.-H."/>
            <person name="Kawkins C."/>
            <person name="Kim C.-K."/>
            <person name="Kim J.S."/>
            <person name="Ahn B.O."/>
            <person name="Rhee S.Y."/>
            <person name="Sohng J.K."/>
        </authorList>
    </citation>
    <scope>NUCLEOTIDE SEQUENCE</scope>
    <source>
        <tissue evidence="11">Leaf</tissue>
    </source>
</reference>
<evidence type="ECO:0000259" key="9">
    <source>
        <dbReference type="Pfam" id="PF08263"/>
    </source>
</evidence>
<evidence type="ECO:0000256" key="5">
    <source>
        <dbReference type="ARBA" id="ARBA00022737"/>
    </source>
</evidence>
<dbReference type="FunFam" id="3.80.10.10:FF:000041">
    <property type="entry name" value="LRR receptor-like serine/threonine-protein kinase ERECTA"/>
    <property type="match status" value="2"/>
</dbReference>
<organism evidence="11 12">
    <name type="scientific">Senna tora</name>
    <dbReference type="NCBI Taxonomy" id="362788"/>
    <lineage>
        <taxon>Eukaryota</taxon>
        <taxon>Viridiplantae</taxon>
        <taxon>Streptophyta</taxon>
        <taxon>Embryophyta</taxon>
        <taxon>Tracheophyta</taxon>
        <taxon>Spermatophyta</taxon>
        <taxon>Magnoliopsida</taxon>
        <taxon>eudicotyledons</taxon>
        <taxon>Gunneridae</taxon>
        <taxon>Pentapetalae</taxon>
        <taxon>rosids</taxon>
        <taxon>fabids</taxon>
        <taxon>Fabales</taxon>
        <taxon>Fabaceae</taxon>
        <taxon>Caesalpinioideae</taxon>
        <taxon>Cassia clade</taxon>
        <taxon>Senna</taxon>
    </lineage>
</organism>
<dbReference type="Pfam" id="PF23598">
    <property type="entry name" value="LRR_14"/>
    <property type="match status" value="1"/>
</dbReference>
<dbReference type="Pfam" id="PF00560">
    <property type="entry name" value="LRR_1"/>
    <property type="match status" value="2"/>
</dbReference>
<dbReference type="EMBL" id="JAAIUW010000007">
    <property type="protein sequence ID" value="KAF7824718.1"/>
    <property type="molecule type" value="Genomic_DNA"/>
</dbReference>
<proteinExistence type="predicted"/>
<evidence type="ECO:0000313" key="12">
    <source>
        <dbReference type="Proteomes" id="UP000634136"/>
    </source>
</evidence>
<dbReference type="InterPro" id="IPR032675">
    <property type="entry name" value="LRR_dom_sf"/>
</dbReference>
<dbReference type="InterPro" id="IPR053211">
    <property type="entry name" value="DNA_repair-toleration"/>
</dbReference>
<keyword evidence="3" id="KW-0812">Transmembrane</keyword>
<comment type="subcellular location">
    <subcellularLocation>
        <location evidence="1">Membrane</location>
    </subcellularLocation>
</comment>
<keyword evidence="11" id="KW-0675">Receptor</keyword>
<evidence type="ECO:0000256" key="1">
    <source>
        <dbReference type="ARBA" id="ARBA00004370"/>
    </source>
</evidence>
<gene>
    <name evidence="11" type="ORF">G2W53_022862</name>
</gene>
<evidence type="ECO:0000256" key="8">
    <source>
        <dbReference type="ARBA" id="ARBA00023180"/>
    </source>
</evidence>
<dbReference type="SUPFAM" id="SSF52047">
    <property type="entry name" value="RNI-like"/>
    <property type="match status" value="1"/>
</dbReference>
<dbReference type="InterPro" id="IPR003591">
    <property type="entry name" value="Leu-rich_rpt_typical-subtyp"/>
</dbReference>
<keyword evidence="7" id="KW-0472">Membrane</keyword>
<dbReference type="PRINTS" id="PR00019">
    <property type="entry name" value="LEURICHRPT"/>
</dbReference>
<dbReference type="PANTHER" id="PTHR48060:SF21">
    <property type="entry name" value="L DOMAIN-LIKE PROTEIN"/>
    <property type="match status" value="1"/>
</dbReference>
<evidence type="ECO:0000256" key="3">
    <source>
        <dbReference type="ARBA" id="ARBA00022692"/>
    </source>
</evidence>
<keyword evidence="6" id="KW-1133">Transmembrane helix</keyword>
<dbReference type="InterPro" id="IPR013210">
    <property type="entry name" value="LRR_N_plant-typ"/>
</dbReference>
<sequence length="557" mass="62490">MSDINASSTSSSSIFCIEHERQALLKFKARFKASLQHPSNRLSSWRGHDCCQWQGIGCNSLTKHIVKLDLHNPCHDNSLCYDDEHDIEADEVNPSLLKLKYLSYLDLSGNDFHGSPVPMFLASMKQLTHLNLSNSNFGGSIPHNLGNLTNLVLLDLGGNRHLQIDDDIQWISQLQSLQQLDMIFPFLAILLMSQILQGFKFDLAFNGLHSPLLLNAFQNMTSLRVLDLSGNFLDSTPVWLGKCHHLVQLDMSHNYVHGPIPEVWRNLTSISHLDLSYNSFVSPIPPWFSELNTLTYLSLARNEFTIIDRAFVSSILTNNCDLQILDMAYNKFKGEAFWDYDYVSGCISYKLEELHLSENEFSGHLPSWLRKFEKLRIIDLSSNSFSGLIPSSLGNLSNLRDLNMRSNSFVGPIPSSLGNLSNLIDLDLSSNSFVGRIPSSLGNLSTLLSLDLSNNLLKGIIPNSFRGLVKLTSLVLNRNNLDGLLPSVMGQLVKLNVLDLSSNHFYYTLMDDGDFSIPADYKTEAKHVQWHHSFTAMSTLKIANLGPWGQQFNGSNP</sequence>
<keyword evidence="8" id="KW-0325">Glycoprotein</keyword>
<evidence type="ECO:0000313" key="11">
    <source>
        <dbReference type="EMBL" id="KAF7824718.1"/>
    </source>
</evidence>
<dbReference type="AlphaFoldDB" id="A0A834WKY8"/>
<accession>A0A834WKY8</accession>
<keyword evidence="12" id="KW-1185">Reference proteome</keyword>